<reference evidence="2" key="3">
    <citation type="submission" date="2010-09" db="EMBL/GenBank/DDBJ databases">
        <title>Annotation of Gaeumannomyces graminis var. tritici R3-111a-1.</title>
        <authorList>
            <consortium name="The Broad Institute Genome Sequencing Platform"/>
            <person name="Ma L.-J."/>
            <person name="Dead R."/>
            <person name="Young S.K."/>
            <person name="Zeng Q."/>
            <person name="Gargeya S."/>
            <person name="Fitzgerald M."/>
            <person name="Haas B."/>
            <person name="Abouelleil A."/>
            <person name="Alvarado L."/>
            <person name="Arachchi H.M."/>
            <person name="Berlin A."/>
            <person name="Brown A."/>
            <person name="Chapman S.B."/>
            <person name="Chen Z."/>
            <person name="Dunbar C."/>
            <person name="Freedman E."/>
            <person name="Gearin G."/>
            <person name="Gellesch M."/>
            <person name="Goldberg J."/>
            <person name="Griggs A."/>
            <person name="Gujja S."/>
            <person name="Heiman D."/>
            <person name="Howarth C."/>
            <person name="Larson L."/>
            <person name="Lui A."/>
            <person name="MacDonald P.J.P."/>
            <person name="Mehta T."/>
            <person name="Montmayeur A."/>
            <person name="Murphy C."/>
            <person name="Neiman D."/>
            <person name="Pearson M."/>
            <person name="Priest M."/>
            <person name="Roberts A."/>
            <person name="Saif S."/>
            <person name="Shea T."/>
            <person name="Shenoy N."/>
            <person name="Sisk P."/>
            <person name="Stolte C."/>
            <person name="Sykes S."/>
            <person name="Yandava C."/>
            <person name="Wortman J."/>
            <person name="Nusbaum C."/>
            <person name="Birren B."/>
        </authorList>
    </citation>
    <scope>NUCLEOTIDE SEQUENCE</scope>
    <source>
        <strain evidence="2">R3-111a-1</strain>
    </source>
</reference>
<evidence type="ECO:0000313" key="2">
    <source>
        <dbReference type="EMBL" id="EJT72992.1"/>
    </source>
</evidence>
<name>J3P8K9_GAET3</name>
<dbReference type="GeneID" id="20350301"/>
<feature type="domain" description="Erythromycin biosynthesis protein CIII-like C-terminal" evidence="1">
    <location>
        <begin position="359"/>
        <end position="474"/>
    </location>
</feature>
<evidence type="ECO:0000259" key="1">
    <source>
        <dbReference type="Pfam" id="PF06722"/>
    </source>
</evidence>
<sequence>MAQMAQQQGRKPQGVYVLILSHALTGHITHFLRIGRFLLDRGWPVGLLGPTSHRARIEAAGIEFFQLRGLADLDEDKLFCRRRGGASEYAKLPPHERAFLDTKTQVLDTIPDQWGSIKETLAALNTRGGVGKVVVICDPFVYGYLPLKQGAALPDGVAEPRSLCVSVCPPLIRGAGKVPFGFPFPYDPSPAGAALAEVLWQRWAAMSAPLAAALDGRILEAGAAEGLGGEVMFAGHNYAVHEAILHLGLPSLEYPRDDWPAGFQFVGVFPPEDKVVGGSGSDDDDEDDETAHVPWWGDFVANASLPRDDPARKRVVLVTQGTVQTDLTELVVPTMRAAAELRGQEGEFVLVAILCRKGAALPEGAEVPTNARVVDYLRYGAVLPYVDVWVQNAGYGAVMQAIAAGIPVVAAGEGQDKAENGRRIAWSGIGVDLTTERPSPEQVKNGVLEVLAEARYRDRVLEMQKEAANFPVADIIDREVQNLARD</sequence>
<gene>
    <name evidence="3" type="primary">20350301</name>
    <name evidence="2" type="ORF">GGTG_09843</name>
</gene>
<proteinExistence type="predicted"/>
<dbReference type="GO" id="GO:0016757">
    <property type="term" value="F:glycosyltransferase activity"/>
    <property type="evidence" value="ECO:0007669"/>
    <property type="project" value="TreeGrafter"/>
</dbReference>
<dbReference type="eggNOG" id="ENOG502TE0J">
    <property type="taxonomic scope" value="Eukaryota"/>
</dbReference>
<reference evidence="2" key="2">
    <citation type="submission" date="2010-07" db="EMBL/GenBank/DDBJ databases">
        <authorList>
            <consortium name="The Broad Institute Genome Sequencing Platform"/>
            <consortium name="Broad Institute Genome Sequencing Center for Infectious Disease"/>
            <person name="Ma L.-J."/>
            <person name="Dead R."/>
            <person name="Young S."/>
            <person name="Zeng Q."/>
            <person name="Koehrsen M."/>
            <person name="Alvarado L."/>
            <person name="Berlin A."/>
            <person name="Chapman S.B."/>
            <person name="Chen Z."/>
            <person name="Freedman E."/>
            <person name="Gellesch M."/>
            <person name="Goldberg J."/>
            <person name="Griggs A."/>
            <person name="Gujja S."/>
            <person name="Heilman E.R."/>
            <person name="Heiman D."/>
            <person name="Hepburn T."/>
            <person name="Howarth C."/>
            <person name="Jen D."/>
            <person name="Larson L."/>
            <person name="Mehta T."/>
            <person name="Neiman D."/>
            <person name="Pearson M."/>
            <person name="Roberts A."/>
            <person name="Saif S."/>
            <person name="Shea T."/>
            <person name="Shenoy N."/>
            <person name="Sisk P."/>
            <person name="Stolte C."/>
            <person name="Sykes S."/>
            <person name="Walk T."/>
            <person name="White J."/>
            <person name="Yandava C."/>
            <person name="Haas B."/>
            <person name="Nusbaum C."/>
            <person name="Birren B."/>
        </authorList>
    </citation>
    <scope>NUCLEOTIDE SEQUENCE</scope>
    <source>
        <strain evidence="2">R3-111a-1</strain>
    </source>
</reference>
<dbReference type="EnsemblFungi" id="EJT72992">
    <property type="protein sequence ID" value="EJT72992"/>
    <property type="gene ID" value="GGTG_09843"/>
</dbReference>
<dbReference type="Pfam" id="PF06722">
    <property type="entry name" value="EryCIII-like_C"/>
    <property type="match status" value="1"/>
</dbReference>
<evidence type="ECO:0000313" key="4">
    <source>
        <dbReference type="Proteomes" id="UP000006039"/>
    </source>
</evidence>
<dbReference type="InterPro" id="IPR010610">
    <property type="entry name" value="EryCIII-like_C"/>
</dbReference>
<dbReference type="STRING" id="644352.J3P8K9"/>
<dbReference type="Proteomes" id="UP000006039">
    <property type="component" value="Unassembled WGS sequence"/>
</dbReference>
<organism evidence="2">
    <name type="scientific">Gaeumannomyces tritici (strain R3-111a-1)</name>
    <name type="common">Wheat and barley take-all root rot fungus</name>
    <name type="synonym">Gaeumannomyces graminis var. tritici</name>
    <dbReference type="NCBI Taxonomy" id="644352"/>
    <lineage>
        <taxon>Eukaryota</taxon>
        <taxon>Fungi</taxon>
        <taxon>Dikarya</taxon>
        <taxon>Ascomycota</taxon>
        <taxon>Pezizomycotina</taxon>
        <taxon>Sordariomycetes</taxon>
        <taxon>Sordariomycetidae</taxon>
        <taxon>Magnaporthales</taxon>
        <taxon>Magnaporthaceae</taxon>
        <taxon>Gaeumannomyces</taxon>
    </lineage>
</organism>
<dbReference type="PANTHER" id="PTHR21015:SF22">
    <property type="entry name" value="GLYCOSYLTRANSFERASE"/>
    <property type="match status" value="1"/>
</dbReference>
<dbReference type="AlphaFoldDB" id="J3P8K9"/>
<reference evidence="3" key="4">
    <citation type="journal article" date="2015" name="G3 (Bethesda)">
        <title>Genome sequences of three phytopathogenic species of the Magnaporthaceae family of fungi.</title>
        <authorList>
            <person name="Okagaki L.H."/>
            <person name="Nunes C.C."/>
            <person name="Sailsbery J."/>
            <person name="Clay B."/>
            <person name="Brown D."/>
            <person name="John T."/>
            <person name="Oh Y."/>
            <person name="Young N."/>
            <person name="Fitzgerald M."/>
            <person name="Haas B.J."/>
            <person name="Zeng Q."/>
            <person name="Young S."/>
            <person name="Adiconis X."/>
            <person name="Fan L."/>
            <person name="Levin J.Z."/>
            <person name="Mitchell T.K."/>
            <person name="Okubara P.A."/>
            <person name="Farman M.L."/>
            <person name="Kohn L.M."/>
            <person name="Birren B."/>
            <person name="Ma L.-J."/>
            <person name="Dean R.A."/>
        </authorList>
    </citation>
    <scope>NUCLEOTIDE SEQUENCE</scope>
    <source>
        <strain evidence="3">R3-111a-1</strain>
    </source>
</reference>
<dbReference type="SUPFAM" id="SSF53756">
    <property type="entry name" value="UDP-Glycosyltransferase/glycogen phosphorylase"/>
    <property type="match status" value="1"/>
</dbReference>
<reference evidence="3" key="5">
    <citation type="submission" date="2018-04" db="UniProtKB">
        <authorList>
            <consortium name="EnsemblFungi"/>
        </authorList>
    </citation>
    <scope>IDENTIFICATION</scope>
    <source>
        <strain evidence="3">R3-111a-1</strain>
    </source>
</reference>
<accession>J3P8K9</accession>
<dbReference type="EMBL" id="GL385399">
    <property type="protein sequence ID" value="EJT72992.1"/>
    <property type="molecule type" value="Genomic_DNA"/>
</dbReference>
<dbReference type="OrthoDB" id="1363at2759"/>
<reference evidence="4" key="1">
    <citation type="submission" date="2010-07" db="EMBL/GenBank/DDBJ databases">
        <title>The genome sequence of Gaeumannomyces graminis var. tritici strain R3-111a-1.</title>
        <authorList>
            <consortium name="The Broad Institute Genome Sequencing Platform"/>
            <person name="Ma L.-J."/>
            <person name="Dead R."/>
            <person name="Young S."/>
            <person name="Zeng Q."/>
            <person name="Koehrsen M."/>
            <person name="Alvarado L."/>
            <person name="Berlin A."/>
            <person name="Chapman S.B."/>
            <person name="Chen Z."/>
            <person name="Freedman E."/>
            <person name="Gellesch M."/>
            <person name="Goldberg J."/>
            <person name="Griggs A."/>
            <person name="Gujja S."/>
            <person name="Heilman E.R."/>
            <person name="Heiman D."/>
            <person name="Hepburn T."/>
            <person name="Howarth C."/>
            <person name="Jen D."/>
            <person name="Larson L."/>
            <person name="Mehta T."/>
            <person name="Neiman D."/>
            <person name="Pearson M."/>
            <person name="Roberts A."/>
            <person name="Saif S."/>
            <person name="Shea T."/>
            <person name="Shenoy N."/>
            <person name="Sisk P."/>
            <person name="Stolte C."/>
            <person name="Sykes S."/>
            <person name="Walk T."/>
            <person name="White J."/>
            <person name="Yandava C."/>
            <person name="Haas B."/>
            <person name="Nusbaum C."/>
            <person name="Birren B."/>
        </authorList>
    </citation>
    <scope>NUCLEOTIDE SEQUENCE [LARGE SCALE GENOMIC DNA]</scope>
    <source>
        <strain evidence="4">R3-111a-1</strain>
    </source>
</reference>
<dbReference type="Gene3D" id="3.40.50.2000">
    <property type="entry name" value="Glycogen Phosphorylase B"/>
    <property type="match status" value="2"/>
</dbReference>
<dbReference type="HOGENOM" id="CLU_000537_4_1_1"/>
<evidence type="ECO:0000313" key="3">
    <source>
        <dbReference type="EnsemblFungi" id="EJT72992"/>
    </source>
</evidence>
<keyword evidence="4" id="KW-1185">Reference proteome</keyword>
<dbReference type="PANTHER" id="PTHR21015">
    <property type="entry name" value="UDP-N-ACETYLGLUCOSAMINE--N-ACETYLMURAMYL-(PENTAPEPTIDE) PYROPHOSPHORYL-UNDECAPRENOL N-ACETYLGLUCOSAMINE TRANSFERASE 1"/>
    <property type="match status" value="1"/>
</dbReference>
<protein>
    <recommendedName>
        <fullName evidence="1">Erythromycin biosynthesis protein CIII-like C-terminal domain-containing protein</fullName>
    </recommendedName>
</protein>
<dbReference type="VEuPathDB" id="FungiDB:GGTG_09843"/>
<dbReference type="RefSeq" id="XP_009225966.1">
    <property type="nucleotide sequence ID" value="XM_009227702.1"/>
</dbReference>